<name>A0ABT7E6P1_9FIRM</name>
<gene>
    <name evidence="2" type="ORF">QOZ84_03415</name>
</gene>
<dbReference type="InterPro" id="IPR025510">
    <property type="entry name" value="DUF4397"/>
</dbReference>
<evidence type="ECO:0000313" key="3">
    <source>
        <dbReference type="Proteomes" id="UP001301012"/>
    </source>
</evidence>
<keyword evidence="3" id="KW-1185">Reference proteome</keyword>
<reference evidence="2 3" key="1">
    <citation type="submission" date="2023-05" db="EMBL/GenBank/DDBJ databases">
        <title>Rombocin, a short stable natural nisin variant, displays selective antimicrobial activity against Listeria monocytogenes and employs dual mode of action to kill target bacterial strains.</title>
        <authorList>
            <person name="Wambui J."/>
            <person name="Stephan R."/>
            <person name="Kuipers O.P."/>
        </authorList>
    </citation>
    <scope>NUCLEOTIDE SEQUENCE [LARGE SCALE GENOMIC DNA]</scope>
    <source>
        <strain evidence="2 3">RC002</strain>
    </source>
</reference>
<accession>A0ABT7E6P1</accession>
<evidence type="ECO:0000259" key="1">
    <source>
        <dbReference type="Pfam" id="PF14344"/>
    </source>
</evidence>
<dbReference type="Pfam" id="PF14344">
    <property type="entry name" value="DUF4397"/>
    <property type="match status" value="1"/>
</dbReference>
<organism evidence="2 3">
    <name type="scientific">Romboutsia sedimentorum</name>
    <dbReference type="NCBI Taxonomy" id="1368474"/>
    <lineage>
        <taxon>Bacteria</taxon>
        <taxon>Bacillati</taxon>
        <taxon>Bacillota</taxon>
        <taxon>Clostridia</taxon>
        <taxon>Peptostreptococcales</taxon>
        <taxon>Peptostreptococcaceae</taxon>
        <taxon>Romboutsia</taxon>
    </lineage>
</organism>
<evidence type="ECO:0000313" key="2">
    <source>
        <dbReference type="EMBL" id="MDK2562586.1"/>
    </source>
</evidence>
<comment type="caution">
    <text evidence="2">The sequence shown here is derived from an EMBL/GenBank/DDBJ whole genome shotgun (WGS) entry which is preliminary data.</text>
</comment>
<proteinExistence type="predicted"/>
<feature type="domain" description="DUF4397" evidence="1">
    <location>
        <begin position="9"/>
        <end position="121"/>
    </location>
</feature>
<protein>
    <submittedName>
        <fullName evidence="2">DUF4397 domain-containing protein</fullName>
    </submittedName>
</protein>
<dbReference type="Proteomes" id="UP001301012">
    <property type="component" value="Unassembled WGS sequence"/>
</dbReference>
<dbReference type="EMBL" id="JASKYM010000001">
    <property type="protein sequence ID" value="MDK2562586.1"/>
    <property type="molecule type" value="Genomic_DNA"/>
</dbReference>
<sequence length="206" mass="23748">MKKFNDKYSLIRFLHAVPRGVPVDVYLNGSLFFNRILFTHFSPYIYVPEGTYDVSVFPTMTRENPLLRQSIQVKDGELCTLAMTGYYNDLELLLIPEDKEVGSKNDSKLRVAHLSPNVLDLNILANNKLLFSDVSFREVTDYIEMPSQFYQIDVELSVNNRLLRSNRLAVNRDRVYTLYILGNFASFQVFQSLDGAAFITPVVMRK</sequence>
<dbReference type="RefSeq" id="WP_284131556.1">
    <property type="nucleotide sequence ID" value="NZ_JASKYM010000001.1"/>
</dbReference>